<dbReference type="EMBL" id="BK032638">
    <property type="protein sequence ID" value="DAF52526.1"/>
    <property type="molecule type" value="Genomic_DNA"/>
</dbReference>
<organism evidence="1">
    <name type="scientific">Siphoviridae sp. ctCb814</name>
    <dbReference type="NCBI Taxonomy" id="2827808"/>
    <lineage>
        <taxon>Viruses</taxon>
        <taxon>Duplodnaviria</taxon>
        <taxon>Heunggongvirae</taxon>
        <taxon>Uroviricota</taxon>
        <taxon>Caudoviricetes</taxon>
    </lineage>
</organism>
<reference evidence="1" key="1">
    <citation type="journal article" date="2021" name="Proc. Natl. Acad. Sci. U.S.A.">
        <title>A Catalog of Tens of Thousands of Viruses from Human Metagenomes Reveals Hidden Associations with Chronic Diseases.</title>
        <authorList>
            <person name="Tisza M.J."/>
            <person name="Buck C.B."/>
        </authorList>
    </citation>
    <scope>NUCLEOTIDE SEQUENCE</scope>
    <source>
        <strain evidence="1">CtCb814</strain>
    </source>
</reference>
<name>A0A8S5SNI9_9CAUD</name>
<accession>A0A8S5SNI9</accession>
<protein>
    <submittedName>
        <fullName evidence="1">Uncharacterized protein</fullName>
    </submittedName>
</protein>
<evidence type="ECO:0000313" key="1">
    <source>
        <dbReference type="EMBL" id="DAF52526.1"/>
    </source>
</evidence>
<sequence length="29" mass="3475">MQILAKWFVVNKLYNKYLNISIKNSAYLV</sequence>
<proteinExistence type="predicted"/>